<dbReference type="RefSeq" id="XP_009541864.1">
    <property type="nucleotide sequence ID" value="XM_009543569.1"/>
</dbReference>
<dbReference type="InParanoid" id="W4KGZ5"/>
<protein>
    <submittedName>
        <fullName evidence="7">Cytochrome P450 monooxygenase 91</fullName>
    </submittedName>
</protein>
<evidence type="ECO:0000256" key="4">
    <source>
        <dbReference type="ARBA" id="ARBA00022723"/>
    </source>
</evidence>
<keyword evidence="5" id="KW-0408">Iron</keyword>
<proteinExistence type="inferred from homology"/>
<feature type="chain" id="PRO_5004845391" evidence="6">
    <location>
        <begin position="22"/>
        <end position="299"/>
    </location>
</feature>
<dbReference type="HOGENOM" id="CLU_044612_1_0_1"/>
<dbReference type="Gene3D" id="1.10.630.10">
    <property type="entry name" value="Cytochrome P450"/>
    <property type="match status" value="1"/>
</dbReference>
<evidence type="ECO:0000313" key="8">
    <source>
        <dbReference type="Proteomes" id="UP000030671"/>
    </source>
</evidence>
<gene>
    <name evidence="7" type="primary">cpm91</name>
    <name evidence="7" type="ORF">HETIRDRAFT_61120</name>
</gene>
<dbReference type="GO" id="GO:0020037">
    <property type="term" value="F:heme binding"/>
    <property type="evidence" value="ECO:0007669"/>
    <property type="project" value="InterPro"/>
</dbReference>
<dbReference type="InterPro" id="IPR001128">
    <property type="entry name" value="Cyt_P450"/>
</dbReference>
<dbReference type="GO" id="GO:0016705">
    <property type="term" value="F:oxidoreductase activity, acting on paired donors, with incorporation or reduction of molecular oxygen"/>
    <property type="evidence" value="ECO:0007669"/>
    <property type="project" value="InterPro"/>
</dbReference>
<dbReference type="GO" id="GO:0004497">
    <property type="term" value="F:monooxygenase activity"/>
    <property type="evidence" value="ECO:0007669"/>
    <property type="project" value="UniProtKB-KW"/>
</dbReference>
<evidence type="ECO:0000256" key="1">
    <source>
        <dbReference type="ARBA" id="ARBA00001971"/>
    </source>
</evidence>
<dbReference type="Proteomes" id="UP000030671">
    <property type="component" value="Unassembled WGS sequence"/>
</dbReference>
<dbReference type="GO" id="GO:0005506">
    <property type="term" value="F:iron ion binding"/>
    <property type="evidence" value="ECO:0007669"/>
    <property type="project" value="InterPro"/>
</dbReference>
<organism evidence="7 8">
    <name type="scientific">Heterobasidion irregulare (strain TC 32-1)</name>
    <dbReference type="NCBI Taxonomy" id="747525"/>
    <lineage>
        <taxon>Eukaryota</taxon>
        <taxon>Fungi</taxon>
        <taxon>Dikarya</taxon>
        <taxon>Basidiomycota</taxon>
        <taxon>Agaricomycotina</taxon>
        <taxon>Agaricomycetes</taxon>
        <taxon>Russulales</taxon>
        <taxon>Bondarzewiaceae</taxon>
        <taxon>Heterobasidion</taxon>
        <taxon>Heterobasidion annosum species complex</taxon>
    </lineage>
</organism>
<dbReference type="PANTHER" id="PTHR24305">
    <property type="entry name" value="CYTOCHROME P450"/>
    <property type="match status" value="1"/>
</dbReference>
<dbReference type="KEGG" id="hir:HETIRDRAFT_61120"/>
<dbReference type="Pfam" id="PF00067">
    <property type="entry name" value="p450"/>
    <property type="match status" value="1"/>
</dbReference>
<feature type="signal peptide" evidence="6">
    <location>
        <begin position="1"/>
        <end position="21"/>
    </location>
</feature>
<keyword evidence="8" id="KW-1185">Reference proteome</keyword>
<comment type="cofactor">
    <cofactor evidence="1">
        <name>heme</name>
        <dbReference type="ChEBI" id="CHEBI:30413"/>
    </cofactor>
</comment>
<name>W4KGZ5_HETIT</name>
<dbReference type="InterPro" id="IPR036396">
    <property type="entry name" value="Cyt_P450_sf"/>
</dbReference>
<keyword evidence="7" id="KW-0560">Oxidoreductase</keyword>
<evidence type="ECO:0000313" key="7">
    <source>
        <dbReference type="EMBL" id="ETW85122.1"/>
    </source>
</evidence>
<keyword evidence="6" id="KW-0732">Signal</keyword>
<dbReference type="GeneID" id="20678533"/>
<dbReference type="PANTHER" id="PTHR24305:SF232">
    <property type="entry name" value="P450, PUTATIVE (EUROFUNG)-RELATED"/>
    <property type="match status" value="1"/>
</dbReference>
<reference evidence="7 8" key="1">
    <citation type="journal article" date="2012" name="New Phytol.">
        <title>Insight into trade-off between wood decay and parasitism from the genome of a fungal forest pathogen.</title>
        <authorList>
            <person name="Olson A."/>
            <person name="Aerts A."/>
            <person name="Asiegbu F."/>
            <person name="Belbahri L."/>
            <person name="Bouzid O."/>
            <person name="Broberg A."/>
            <person name="Canback B."/>
            <person name="Coutinho P.M."/>
            <person name="Cullen D."/>
            <person name="Dalman K."/>
            <person name="Deflorio G."/>
            <person name="van Diepen L.T."/>
            <person name="Dunand C."/>
            <person name="Duplessis S."/>
            <person name="Durling M."/>
            <person name="Gonthier P."/>
            <person name="Grimwood J."/>
            <person name="Fossdal C.G."/>
            <person name="Hansson D."/>
            <person name="Henrissat B."/>
            <person name="Hietala A."/>
            <person name="Himmelstrand K."/>
            <person name="Hoffmeister D."/>
            <person name="Hogberg N."/>
            <person name="James T.Y."/>
            <person name="Karlsson M."/>
            <person name="Kohler A."/>
            <person name="Kues U."/>
            <person name="Lee Y.H."/>
            <person name="Lin Y.C."/>
            <person name="Lind M."/>
            <person name="Lindquist E."/>
            <person name="Lombard V."/>
            <person name="Lucas S."/>
            <person name="Lunden K."/>
            <person name="Morin E."/>
            <person name="Murat C."/>
            <person name="Park J."/>
            <person name="Raffaello T."/>
            <person name="Rouze P."/>
            <person name="Salamov A."/>
            <person name="Schmutz J."/>
            <person name="Solheim H."/>
            <person name="Stahlberg J."/>
            <person name="Velez H."/>
            <person name="de Vries R.P."/>
            <person name="Wiebenga A."/>
            <person name="Woodward S."/>
            <person name="Yakovlev I."/>
            <person name="Garbelotto M."/>
            <person name="Martin F."/>
            <person name="Grigoriev I.V."/>
            <person name="Stenlid J."/>
        </authorList>
    </citation>
    <scope>NUCLEOTIDE SEQUENCE [LARGE SCALE GENOMIC DNA]</scope>
    <source>
        <strain evidence="7 8">TC 32-1</strain>
    </source>
</reference>
<dbReference type="SUPFAM" id="SSF48264">
    <property type="entry name" value="Cytochrome P450"/>
    <property type="match status" value="1"/>
</dbReference>
<dbReference type="eggNOG" id="KOG0157">
    <property type="taxonomic scope" value="Eukaryota"/>
</dbReference>
<evidence type="ECO:0000256" key="3">
    <source>
        <dbReference type="ARBA" id="ARBA00010617"/>
    </source>
</evidence>
<evidence type="ECO:0000256" key="5">
    <source>
        <dbReference type="ARBA" id="ARBA00023004"/>
    </source>
</evidence>
<comment type="similarity">
    <text evidence="3">Belongs to the cytochrome P450 family.</text>
</comment>
<dbReference type="EMBL" id="KI925455">
    <property type="protein sequence ID" value="ETW85122.1"/>
    <property type="molecule type" value="Genomic_DNA"/>
</dbReference>
<dbReference type="InterPro" id="IPR050121">
    <property type="entry name" value="Cytochrome_P450_monoxygenase"/>
</dbReference>
<dbReference type="OrthoDB" id="10029320at2759"/>
<keyword evidence="4" id="KW-0479">Metal-binding</keyword>
<keyword evidence="7" id="KW-0503">Monooxygenase</keyword>
<evidence type="ECO:0000256" key="2">
    <source>
        <dbReference type="ARBA" id="ARBA00005179"/>
    </source>
</evidence>
<dbReference type="AlphaFoldDB" id="W4KGZ5"/>
<sequence length="299" mass="33416">MHHINFAEFLRIATFSLVADALLGADASSIRYSDALFVTEAISNLWGLSKTCSTPPAELLDEVNSHLNRWFPHLNHQDRLLDFVIPTYETMWRVVALAIARAVDSRDRVAFRAFLETPSSRQFGTFIDDGPSVEAYVNEVLRLHPPTRHISRTIQPSSPLLSAFIPAAILDWAHKAFTQTAVADIEGLHQNPLIWGDDARRFDPMRFQDRRLTLEQKTCLLPFGYGALKCIAYNAAPKIAAIVAAAVMELFDEEGSGKGLMLVRGEVMGGREGWNGWAFERKTTIDYSGKNDDILLSVL</sequence>
<comment type="pathway">
    <text evidence="2">Secondary metabolite biosynthesis.</text>
</comment>
<evidence type="ECO:0000256" key="6">
    <source>
        <dbReference type="SAM" id="SignalP"/>
    </source>
</evidence>
<accession>W4KGZ5</accession>